<feature type="domain" description="TROVE" evidence="7">
    <location>
        <begin position="1"/>
        <end position="355"/>
    </location>
</feature>
<evidence type="ECO:0000256" key="3">
    <source>
        <dbReference type="ARBA" id="ARBA00022490"/>
    </source>
</evidence>
<sequence length="551" mass="61289">MVDKKHVYAVDDFDKLDRFLILGTENNTMYSTGAELTKLNTDNLIQLLKLDHVKTIDRVVEVSTLGLGSKNDYCLFALAIAASQDDNKIRSYALSKLNEVARTATHLFTFLEIVKGYRGWGSALRKAVAKWYTTKNPEQLAYQVVKYRERNGWKHKDALRLSHPVAGNATTESIFRWIVGGMDAVSGTTPYVKGKVDKKVLNRADLTDYLPNIITAYEQAKTADLPRLLSLINGNDVKLPREAIPTEHLTNPAVWEALLESMPLEAMVRNIATMTRVGLLGVSKEATYKVIERLNDQEYLHKSRIHPIKMLAAYMTYVAGKSSRGSSEWVPIKEVTEALNTGFYKTFANVTPVGKKSLIALDVSGSMTTHEVGGIIGLDARTASAALALVNANVEKDVSFIGFSVGVNDDKNSKKDVWTYSQTTSRYSHNKGSIIEMEIDPSMTISQVMRYIAGFRFGGTDCSLPMLYAIDKEIPFENISVYTDNETYQTAMRADAALYRMRDRLKVDTKLAVVGMVSNEITIANPKDSGMMDFVGFSPDTPAAIADFFRK</sequence>
<dbReference type="PANTHER" id="PTHR14202">
    <property type="entry name" value="60 KDA RIBONUCLEOPROTEIN SSA/RO"/>
    <property type="match status" value="1"/>
</dbReference>
<accession>A0A223VZW3</accession>
<dbReference type="GO" id="GO:1990904">
    <property type="term" value="C:ribonucleoprotein complex"/>
    <property type="evidence" value="ECO:0007669"/>
    <property type="project" value="UniProtKB-KW"/>
</dbReference>
<dbReference type="PANTHER" id="PTHR14202:SF0">
    <property type="entry name" value="RNA-BINDING PROTEIN RO60"/>
    <property type="match status" value="1"/>
</dbReference>
<dbReference type="Proteomes" id="UP000223025">
    <property type="component" value="Segment"/>
</dbReference>
<dbReference type="Pfam" id="PF05731">
    <property type="entry name" value="TROVE"/>
    <property type="match status" value="2"/>
</dbReference>
<keyword evidence="6" id="KW-0687">Ribonucleoprotein</keyword>
<name>A0A223VZW3_9CAUD</name>
<protein>
    <submittedName>
        <fullName evidence="8">Clp protease-like protein</fullName>
    </submittedName>
</protein>
<evidence type="ECO:0000313" key="9">
    <source>
        <dbReference type="Proteomes" id="UP000223025"/>
    </source>
</evidence>
<organism evidence="8 9">
    <name type="scientific">Agrobacterium phage Atu_ph07</name>
    <dbReference type="NCBI Taxonomy" id="2024264"/>
    <lineage>
        <taxon>Viruses</taxon>
        <taxon>Duplodnaviria</taxon>
        <taxon>Heunggongvirae</taxon>
        <taxon>Uroviricota</taxon>
        <taxon>Caudoviricetes</taxon>
        <taxon>Polybotosvirus</taxon>
        <taxon>Polybotosvirus Atuph07</taxon>
    </lineage>
</organism>
<keyword evidence="4" id="KW-0479">Metal-binding</keyword>
<keyword evidence="8" id="KW-0645">Protease</keyword>
<comment type="similarity">
    <text evidence="2">Belongs to the Ro 60 kDa family.</text>
</comment>
<evidence type="ECO:0000256" key="6">
    <source>
        <dbReference type="ARBA" id="ARBA00023274"/>
    </source>
</evidence>
<keyword evidence="3" id="KW-0963">Cytoplasm</keyword>
<dbReference type="InterPro" id="IPR040322">
    <property type="entry name" value="TROVE2"/>
</dbReference>
<evidence type="ECO:0000256" key="2">
    <source>
        <dbReference type="ARBA" id="ARBA00007814"/>
    </source>
</evidence>
<dbReference type="KEGG" id="vg:40088131"/>
<dbReference type="Pfam" id="PF25045">
    <property type="entry name" value="vWA_Ro60"/>
    <property type="match status" value="1"/>
</dbReference>
<dbReference type="GO" id="GO:0003723">
    <property type="term" value="F:RNA binding"/>
    <property type="evidence" value="ECO:0007669"/>
    <property type="project" value="UniProtKB-KW"/>
</dbReference>
<dbReference type="Gene3D" id="3.40.50.410">
    <property type="entry name" value="von Willebrand factor, type A domain"/>
    <property type="match status" value="2"/>
</dbReference>
<dbReference type="InterPro" id="IPR036465">
    <property type="entry name" value="vWFA_dom_sf"/>
</dbReference>
<comment type="subcellular location">
    <subcellularLocation>
        <location evidence="1">Cytoplasm</location>
    </subcellularLocation>
</comment>
<dbReference type="EMBL" id="MF403008">
    <property type="protein sequence ID" value="ASV44713.1"/>
    <property type="molecule type" value="Genomic_DNA"/>
</dbReference>
<dbReference type="SUPFAM" id="SSF53300">
    <property type="entry name" value="vWA-like"/>
    <property type="match status" value="1"/>
</dbReference>
<dbReference type="RefSeq" id="YP_009611793.1">
    <property type="nucleotide sequence ID" value="NC_042013.1"/>
</dbReference>
<keyword evidence="8" id="KW-0378">Hydrolase</keyword>
<dbReference type="GeneID" id="40088131"/>
<dbReference type="InterPro" id="IPR008858">
    <property type="entry name" value="TROVE_dom"/>
</dbReference>
<dbReference type="OrthoDB" id="6306at10239"/>
<evidence type="ECO:0000256" key="1">
    <source>
        <dbReference type="ARBA" id="ARBA00004496"/>
    </source>
</evidence>
<dbReference type="InterPro" id="IPR037214">
    <property type="entry name" value="TROVE_dom_sf"/>
</dbReference>
<keyword evidence="9" id="KW-1185">Reference proteome</keyword>
<dbReference type="GO" id="GO:0008233">
    <property type="term" value="F:peptidase activity"/>
    <property type="evidence" value="ECO:0007669"/>
    <property type="project" value="UniProtKB-KW"/>
</dbReference>
<reference evidence="8 9" key="1">
    <citation type="submission" date="2017-06" db="EMBL/GenBank/DDBJ databases">
        <authorList>
            <person name="Kim H.J."/>
            <person name="Triplett B.A."/>
        </authorList>
    </citation>
    <scope>NUCLEOTIDE SEQUENCE [LARGE SCALE GENOMIC DNA]</scope>
</reference>
<dbReference type="PROSITE" id="PS50988">
    <property type="entry name" value="TROVE"/>
    <property type="match status" value="1"/>
</dbReference>
<dbReference type="InterPro" id="IPR056800">
    <property type="entry name" value="vWA_Ro60"/>
</dbReference>
<evidence type="ECO:0000313" key="8">
    <source>
        <dbReference type="EMBL" id="ASV44713.1"/>
    </source>
</evidence>
<keyword evidence="5" id="KW-0694">RNA-binding</keyword>
<dbReference type="GO" id="GO:0006508">
    <property type="term" value="P:proteolysis"/>
    <property type="evidence" value="ECO:0007669"/>
    <property type="project" value="UniProtKB-KW"/>
</dbReference>
<proteinExistence type="inferred from homology"/>
<evidence type="ECO:0000256" key="5">
    <source>
        <dbReference type="ARBA" id="ARBA00022884"/>
    </source>
</evidence>
<evidence type="ECO:0000259" key="7">
    <source>
        <dbReference type="PROSITE" id="PS50988"/>
    </source>
</evidence>
<evidence type="ECO:0000256" key="4">
    <source>
        <dbReference type="ARBA" id="ARBA00022723"/>
    </source>
</evidence>
<dbReference type="SUPFAM" id="SSF140864">
    <property type="entry name" value="TROVE domain-like"/>
    <property type="match status" value="1"/>
</dbReference>
<dbReference type="GO" id="GO:0046872">
    <property type="term" value="F:metal ion binding"/>
    <property type="evidence" value="ECO:0007669"/>
    <property type="project" value="UniProtKB-KW"/>
</dbReference>